<evidence type="ECO:0000256" key="1">
    <source>
        <dbReference type="ARBA" id="ARBA00022801"/>
    </source>
</evidence>
<dbReference type="RefSeq" id="WP_167165882.1">
    <property type="nucleotide sequence ID" value="NZ_BAAAOO010000015.1"/>
</dbReference>
<dbReference type="InterPro" id="IPR038718">
    <property type="entry name" value="SNF2-like_sf"/>
</dbReference>
<proteinExistence type="predicted"/>
<gene>
    <name evidence="4" type="ORF">FB473_001374</name>
</gene>
<dbReference type="PROSITE" id="PS51194">
    <property type="entry name" value="HELICASE_CTER"/>
    <property type="match status" value="1"/>
</dbReference>
<dbReference type="Pfam" id="PF00271">
    <property type="entry name" value="Helicase_C"/>
    <property type="match status" value="1"/>
</dbReference>
<evidence type="ECO:0008006" key="6">
    <source>
        <dbReference type="Google" id="ProtNLM"/>
    </source>
</evidence>
<dbReference type="InterPro" id="IPR001650">
    <property type="entry name" value="Helicase_C-like"/>
</dbReference>
<feature type="domain" description="Helicase ATP-binding" evidence="2">
    <location>
        <begin position="456"/>
        <end position="617"/>
    </location>
</feature>
<protein>
    <recommendedName>
        <fullName evidence="6">Helicase SNF2</fullName>
    </recommendedName>
</protein>
<sequence length="882" mass="96179">MNRDDRFQLQATMDEIAGWAAQAEMILSARERIEAAASGALSGLRRGMVDVGRDGRTAWRVLAVPCGSGPALNDLERASLLPIMSSADADDVRQLRAQVPQALRDAGALLGLRRLVSGRARRARAASAAEFLAAYQAWGRMTDLTGTLERLRPQPYAPSSDLKGLISHLATTPPLSRSGRRPTVLSGLTLIDLPGAVETVQGALRDEKRLGAAAHEAGDAARRAEADRLVAEMPVDRLKEVTREALRIGALEDAGLTTVRRVLDAGPRITGLPGVGEVTAARMVGAARTLWQTTFDETPVRIDLHRRGPECTELLRRLALWEAARSITNAPDDLARAEELTRLSQVAANPTESVVVYPTSDLGADELRADIRAVVRLARQVARASAPTRQRDPWEDFLARPADYFGLLAELGFNTEDEQKVHGDLPAEIVEAIRALTLETTHLKVGTLRGYQSFGARFALVQRKVIIGDEMGLGKTIEALAVLAHLRSRGEQRFVVICPAAVVTNWIREIGSKTDLIPHRLHGDERAVAASSWLRTGGVGVTTFETLPWFKSHLQEAGDLDCVVIDEAHYIKNPATKRAQRCADVLARSERALLLTGTPLENRADEFAALVGYVRPELAADADSLSARRFRKRVAPVYLRRNQEDVLTELPELVEVDEWLPLSPDDMIAYRSAVGEGNFMAMRQAAMLQGRRSEKILRLIEVVHEAGENGRRVIVFSNFRAVLGQVARLLPGQVFGPITGSVPANARQDIVDQFSQAGAGAVLVAQIIAGGVGLNIQAASVVVICEPQLKPTTEWQAIARARRMGQLEAVQVHRLLSEQCVDERVTEILARKTSLFDDFARVSEVADSAPEAFDISEAQLAREVVAAERERLFSRPQQGVGA</sequence>
<reference evidence="4 5" key="1">
    <citation type="submission" date="2020-02" db="EMBL/GenBank/DDBJ databases">
        <title>Sequencing the genomes of 1000 actinobacteria strains.</title>
        <authorList>
            <person name="Klenk H.-P."/>
        </authorList>
    </citation>
    <scope>NUCLEOTIDE SEQUENCE [LARGE SCALE GENOMIC DNA]</scope>
    <source>
        <strain evidence="4 5">DSM 19609</strain>
    </source>
</reference>
<dbReference type="InterPro" id="IPR027417">
    <property type="entry name" value="P-loop_NTPase"/>
</dbReference>
<dbReference type="Gene3D" id="3.40.50.300">
    <property type="entry name" value="P-loop containing nucleotide triphosphate hydrolases"/>
    <property type="match status" value="1"/>
</dbReference>
<dbReference type="Gene3D" id="3.40.50.10810">
    <property type="entry name" value="Tandem AAA-ATPase domain"/>
    <property type="match status" value="1"/>
</dbReference>
<dbReference type="SMART" id="SM00490">
    <property type="entry name" value="HELICc"/>
    <property type="match status" value="1"/>
</dbReference>
<evidence type="ECO:0000313" key="4">
    <source>
        <dbReference type="EMBL" id="NIH56729.1"/>
    </source>
</evidence>
<dbReference type="Proteomes" id="UP000749311">
    <property type="component" value="Unassembled WGS sequence"/>
</dbReference>
<name>A0ABX0SFQ6_9ACTN</name>
<feature type="domain" description="Helicase C-terminal" evidence="3">
    <location>
        <begin position="695"/>
        <end position="861"/>
    </location>
</feature>
<organism evidence="4 5">
    <name type="scientific">Brooklawnia cerclae</name>
    <dbReference type="NCBI Taxonomy" id="349934"/>
    <lineage>
        <taxon>Bacteria</taxon>
        <taxon>Bacillati</taxon>
        <taxon>Actinomycetota</taxon>
        <taxon>Actinomycetes</taxon>
        <taxon>Propionibacteriales</taxon>
        <taxon>Propionibacteriaceae</taxon>
        <taxon>Brooklawnia</taxon>
    </lineage>
</organism>
<dbReference type="Pfam" id="PF00176">
    <property type="entry name" value="SNF2-rel_dom"/>
    <property type="match status" value="1"/>
</dbReference>
<dbReference type="CDD" id="cd18793">
    <property type="entry name" value="SF2_C_SNF"/>
    <property type="match status" value="1"/>
</dbReference>
<dbReference type="EMBL" id="JAAMOZ010000001">
    <property type="protein sequence ID" value="NIH56729.1"/>
    <property type="molecule type" value="Genomic_DNA"/>
</dbReference>
<dbReference type="InterPro" id="IPR014001">
    <property type="entry name" value="Helicase_ATP-bd"/>
</dbReference>
<dbReference type="InterPro" id="IPR000330">
    <property type="entry name" value="SNF2_N"/>
</dbReference>
<dbReference type="SUPFAM" id="SSF52540">
    <property type="entry name" value="P-loop containing nucleoside triphosphate hydrolases"/>
    <property type="match status" value="2"/>
</dbReference>
<dbReference type="PANTHER" id="PTHR10799">
    <property type="entry name" value="SNF2/RAD54 HELICASE FAMILY"/>
    <property type="match status" value="1"/>
</dbReference>
<evidence type="ECO:0000259" key="2">
    <source>
        <dbReference type="PROSITE" id="PS51192"/>
    </source>
</evidence>
<evidence type="ECO:0000313" key="5">
    <source>
        <dbReference type="Proteomes" id="UP000749311"/>
    </source>
</evidence>
<keyword evidence="5" id="KW-1185">Reference proteome</keyword>
<dbReference type="InterPro" id="IPR049730">
    <property type="entry name" value="SNF2/RAD54-like_C"/>
</dbReference>
<accession>A0ABX0SFQ6</accession>
<evidence type="ECO:0000259" key="3">
    <source>
        <dbReference type="PROSITE" id="PS51194"/>
    </source>
</evidence>
<keyword evidence="1" id="KW-0378">Hydrolase</keyword>
<dbReference type="SMART" id="SM00487">
    <property type="entry name" value="DEXDc"/>
    <property type="match status" value="1"/>
</dbReference>
<dbReference type="CDD" id="cd17919">
    <property type="entry name" value="DEXHc_Snf"/>
    <property type="match status" value="1"/>
</dbReference>
<dbReference type="PROSITE" id="PS51192">
    <property type="entry name" value="HELICASE_ATP_BIND_1"/>
    <property type="match status" value="1"/>
</dbReference>
<comment type="caution">
    <text evidence="4">The sequence shown here is derived from an EMBL/GenBank/DDBJ whole genome shotgun (WGS) entry which is preliminary data.</text>
</comment>